<evidence type="ECO:0000313" key="1">
    <source>
        <dbReference type="EMBL" id="QHU03290.1"/>
    </source>
</evidence>
<reference evidence="1" key="1">
    <citation type="journal article" date="2020" name="Nature">
        <title>Giant virus diversity and host interactions through global metagenomics.</title>
        <authorList>
            <person name="Schulz F."/>
            <person name="Roux S."/>
            <person name="Paez-Espino D."/>
            <person name="Jungbluth S."/>
            <person name="Walsh D.A."/>
            <person name="Denef V.J."/>
            <person name="McMahon K.D."/>
            <person name="Konstantinidis K.T."/>
            <person name="Eloe-Fadrosh E.A."/>
            <person name="Kyrpides N.C."/>
            <person name="Woyke T."/>
        </authorList>
    </citation>
    <scope>NUCLEOTIDE SEQUENCE</scope>
    <source>
        <strain evidence="1">GVMAG-M-3300026093-6</strain>
    </source>
</reference>
<protein>
    <submittedName>
        <fullName evidence="1">Uncharacterized protein</fullName>
    </submittedName>
</protein>
<proteinExistence type="predicted"/>
<accession>A0A6C0JEN3</accession>
<organism evidence="1">
    <name type="scientific">viral metagenome</name>
    <dbReference type="NCBI Taxonomy" id="1070528"/>
    <lineage>
        <taxon>unclassified sequences</taxon>
        <taxon>metagenomes</taxon>
        <taxon>organismal metagenomes</taxon>
    </lineage>
</organism>
<dbReference type="AlphaFoldDB" id="A0A6C0JEN3"/>
<name>A0A6C0JEN3_9ZZZZ</name>
<dbReference type="EMBL" id="MN740374">
    <property type="protein sequence ID" value="QHU03290.1"/>
    <property type="molecule type" value="Genomic_DNA"/>
</dbReference>
<sequence length="67" mass="7814">MVCFLSTIIWCKNGFCNRCAWCNISDWSVEDGNYIVKFYGKGKYNGKYMCLDCLRSKLTENNNSINH</sequence>